<comment type="function">
    <text evidence="11">Required for proper folding and/or the stability of a subset of proteins in the endoplasmic reticulum. Component of glycosylphosphatidylinositol-mannosyltransferase 1 which transfers the first of the 4 mannoses in the GPI-anchor precursors during GPI-anchor biosynthesis. Probably acts by stabilizing the mannosyltransferase GPI14.</text>
</comment>
<dbReference type="GO" id="GO:0000030">
    <property type="term" value="F:mannosyltransferase activity"/>
    <property type="evidence" value="ECO:0007669"/>
    <property type="project" value="TreeGrafter"/>
</dbReference>
<dbReference type="Proteomes" id="UP000472372">
    <property type="component" value="Chromosome 2"/>
</dbReference>
<dbReference type="Pfam" id="PF08320">
    <property type="entry name" value="PIG-X"/>
    <property type="match status" value="1"/>
</dbReference>
<comment type="subcellular location">
    <subcellularLocation>
        <location evidence="11">Endoplasmic reticulum membrane</location>
        <topology evidence="11">Single-pass membrane protein</topology>
    </subcellularLocation>
    <subcellularLocation>
        <location evidence="1">Endoplasmic reticulum membrane</location>
        <topology evidence="1">Single-pass type III membrane protein</topology>
    </subcellularLocation>
</comment>
<accession>A0A6S6VSM3</accession>
<dbReference type="InterPro" id="IPR042322">
    <property type="entry name" value="Pbn1"/>
</dbReference>
<dbReference type="SMART" id="SM00780">
    <property type="entry name" value="PIG-X"/>
    <property type="match status" value="1"/>
</dbReference>
<evidence type="ECO:0000256" key="7">
    <source>
        <dbReference type="ARBA" id="ARBA00022824"/>
    </source>
</evidence>
<keyword evidence="10" id="KW-0325">Glycoprotein</keyword>
<comment type="similarity">
    <text evidence="3 11">Belongs to the PIGX family.</text>
</comment>
<evidence type="ECO:0000256" key="9">
    <source>
        <dbReference type="ARBA" id="ARBA00023136"/>
    </source>
</evidence>
<dbReference type="GO" id="GO:0006506">
    <property type="term" value="P:GPI anchor biosynthetic process"/>
    <property type="evidence" value="ECO:0007669"/>
    <property type="project" value="UniProtKB-UniPathway"/>
</dbReference>
<evidence type="ECO:0000256" key="2">
    <source>
        <dbReference type="ARBA" id="ARBA00004687"/>
    </source>
</evidence>
<keyword evidence="8 11" id="KW-1133">Transmembrane helix</keyword>
<dbReference type="GO" id="GO:0005789">
    <property type="term" value="C:endoplasmic reticulum membrane"/>
    <property type="evidence" value="ECO:0007669"/>
    <property type="project" value="UniProtKB-SubCell"/>
</dbReference>
<protein>
    <recommendedName>
        <fullName evidence="4 11">Protein PBN1</fullName>
    </recommendedName>
</protein>
<sequence>MKQRITYVVHKPEEFTPEQIEITEDELGPRFALKNVQAAKEHRITLGLDELPSNISSILQQWHELHVRWASPKPHAGIPPFTSRVSPGLHVFFTPLSNTPEDALCSQLQWLIPSEVSRDDLKCSTTASTSTKLPILSERFSMSATSQFYAYLDNIGAYQGPWQGIMCEKGPLQAYCEKLVNDFSTARSVDIDYDTISRSVVLTALWPLAEKDWWVEEKGWTSAHRLPSAWMIKHGGLSPKDVPTEESTVEIGVLSHEGNADPEDIQFGGFLTVLGQDKKPKATRFQTPTRHYPLLNTTSNPTAPPKPHPLTYTTSLNRPTGLHPTLTLSFPTAHLTPPAPSCKLHAHLTLPSYLFIDKYQFTDPLFLSSKNLKSLRSLAGATDLEAPDWVVEEWGSAALFQLAVPKKSQIEENAKAGGQGNWNISIPLHLRYLPASHSGYRIVPVPWPVVFWACHADSGAQHTSNPFDRTHLGYEGLFGSKTRFLHVDPKPDVSAKGEVIRDKFLEPFVGDDWLVEFIKVPVLATRRSAWVEGGTVGVVLVAFLGLCWVLFGRSGSGSGKKVEEGEKKVQ</sequence>
<comment type="pathway">
    <text evidence="2 11">Glycolipid biosynthesis; glycosylphosphatidylinositol-anchor biosynthesis.</text>
</comment>
<dbReference type="AlphaFoldDB" id="A0A6S6VSM3"/>
<dbReference type="EMBL" id="HG992978">
    <property type="protein sequence ID" value="CAE7009637.1"/>
    <property type="molecule type" value="Genomic_DNA"/>
</dbReference>
<dbReference type="PANTHER" id="PTHR28533">
    <property type="entry name" value="PROTEIN PBN1"/>
    <property type="match status" value="1"/>
</dbReference>
<evidence type="ECO:0000256" key="6">
    <source>
        <dbReference type="ARBA" id="ARBA00022692"/>
    </source>
</evidence>
<dbReference type="PANTHER" id="PTHR28533:SF1">
    <property type="entry name" value="PROTEIN PBN1"/>
    <property type="match status" value="1"/>
</dbReference>
<evidence type="ECO:0000256" key="4">
    <source>
        <dbReference type="ARBA" id="ARBA00020410"/>
    </source>
</evidence>
<evidence type="ECO:0000256" key="1">
    <source>
        <dbReference type="ARBA" id="ARBA00004643"/>
    </source>
</evidence>
<dbReference type="InterPro" id="IPR013233">
    <property type="entry name" value="PIG-X/PBN1"/>
</dbReference>
<keyword evidence="7 11" id="KW-0256">Endoplasmic reticulum</keyword>
<feature type="transmembrane region" description="Helical" evidence="11">
    <location>
        <begin position="529"/>
        <end position="551"/>
    </location>
</feature>
<gene>
    <name evidence="12" type="ORF">PTTW11_01873</name>
</gene>
<reference evidence="12" key="1">
    <citation type="submission" date="2021-02" db="EMBL/GenBank/DDBJ databases">
        <authorList>
            <person name="Syme A R."/>
            <person name="Syme A R."/>
            <person name="Moolhuijzen P."/>
        </authorList>
    </citation>
    <scope>NUCLEOTIDE SEQUENCE</scope>
    <source>
        <strain evidence="12">W1-1</strain>
    </source>
</reference>
<evidence type="ECO:0000256" key="10">
    <source>
        <dbReference type="ARBA" id="ARBA00023180"/>
    </source>
</evidence>
<keyword evidence="6 11" id="KW-0812">Transmembrane</keyword>
<evidence type="ECO:0000256" key="8">
    <source>
        <dbReference type="ARBA" id="ARBA00022989"/>
    </source>
</evidence>
<evidence type="ECO:0000313" key="12">
    <source>
        <dbReference type="EMBL" id="CAE7009637.1"/>
    </source>
</evidence>
<evidence type="ECO:0000256" key="5">
    <source>
        <dbReference type="ARBA" id="ARBA00022502"/>
    </source>
</evidence>
<evidence type="ECO:0000313" key="13">
    <source>
        <dbReference type="Proteomes" id="UP000472372"/>
    </source>
</evidence>
<evidence type="ECO:0000256" key="11">
    <source>
        <dbReference type="RuleBase" id="RU366056"/>
    </source>
</evidence>
<name>A0A6S6VSM3_9PLEO</name>
<keyword evidence="9 11" id="KW-0472">Membrane</keyword>
<evidence type="ECO:0000256" key="3">
    <source>
        <dbReference type="ARBA" id="ARBA00010345"/>
    </source>
</evidence>
<keyword evidence="5 11" id="KW-0337">GPI-anchor biosynthesis</keyword>
<dbReference type="GO" id="GO:1990529">
    <property type="term" value="C:glycosylphosphatidylinositol-mannosyltransferase I complex"/>
    <property type="evidence" value="ECO:0007669"/>
    <property type="project" value="TreeGrafter"/>
</dbReference>
<organism evidence="12 13">
    <name type="scientific">Pyrenophora teres f. teres</name>
    <dbReference type="NCBI Taxonomy" id="97479"/>
    <lineage>
        <taxon>Eukaryota</taxon>
        <taxon>Fungi</taxon>
        <taxon>Dikarya</taxon>
        <taxon>Ascomycota</taxon>
        <taxon>Pezizomycotina</taxon>
        <taxon>Dothideomycetes</taxon>
        <taxon>Pleosporomycetidae</taxon>
        <taxon>Pleosporales</taxon>
        <taxon>Pleosporineae</taxon>
        <taxon>Pleosporaceae</taxon>
        <taxon>Pyrenophora</taxon>
    </lineage>
</organism>
<proteinExistence type="inferred from homology"/>
<dbReference type="UniPathway" id="UPA00196"/>